<organism evidence="2">
    <name type="scientific">Anguilla anguilla</name>
    <name type="common">European freshwater eel</name>
    <name type="synonym">Muraena anguilla</name>
    <dbReference type="NCBI Taxonomy" id="7936"/>
    <lineage>
        <taxon>Eukaryota</taxon>
        <taxon>Metazoa</taxon>
        <taxon>Chordata</taxon>
        <taxon>Craniata</taxon>
        <taxon>Vertebrata</taxon>
        <taxon>Euteleostomi</taxon>
        <taxon>Actinopterygii</taxon>
        <taxon>Neopterygii</taxon>
        <taxon>Teleostei</taxon>
        <taxon>Anguilliformes</taxon>
        <taxon>Anguillidae</taxon>
        <taxon>Anguilla</taxon>
    </lineage>
</organism>
<keyword evidence="1" id="KW-0812">Transmembrane</keyword>
<reference evidence="2" key="2">
    <citation type="journal article" date="2015" name="Fish Shellfish Immunol.">
        <title>Early steps in the European eel (Anguilla anguilla)-Vibrio vulnificus interaction in the gills: Role of the RtxA13 toxin.</title>
        <authorList>
            <person name="Callol A."/>
            <person name="Pajuelo D."/>
            <person name="Ebbesson L."/>
            <person name="Teles M."/>
            <person name="MacKenzie S."/>
            <person name="Amaro C."/>
        </authorList>
    </citation>
    <scope>NUCLEOTIDE SEQUENCE</scope>
</reference>
<keyword evidence="1" id="KW-0472">Membrane</keyword>
<sequence>MEHSTCSTNYLQLYICITSVLVIAYIYYV</sequence>
<reference evidence="2" key="1">
    <citation type="submission" date="2014-11" db="EMBL/GenBank/DDBJ databases">
        <authorList>
            <person name="Amaro Gonzalez C."/>
        </authorList>
    </citation>
    <scope>NUCLEOTIDE SEQUENCE</scope>
</reference>
<feature type="transmembrane region" description="Helical" evidence="1">
    <location>
        <begin position="12"/>
        <end position="28"/>
    </location>
</feature>
<accession>A0A0E9R3M4</accession>
<keyword evidence="1" id="KW-1133">Transmembrane helix</keyword>
<proteinExistence type="predicted"/>
<evidence type="ECO:0000313" key="2">
    <source>
        <dbReference type="EMBL" id="JAH23347.1"/>
    </source>
</evidence>
<protein>
    <submittedName>
        <fullName evidence="2">Uncharacterized protein</fullName>
    </submittedName>
</protein>
<name>A0A0E9R3M4_ANGAN</name>
<dbReference type="EMBL" id="GBXM01085230">
    <property type="protein sequence ID" value="JAH23347.1"/>
    <property type="molecule type" value="Transcribed_RNA"/>
</dbReference>
<evidence type="ECO:0000256" key="1">
    <source>
        <dbReference type="SAM" id="Phobius"/>
    </source>
</evidence>
<dbReference type="AlphaFoldDB" id="A0A0E9R3M4"/>